<name>A0A1G1XS71_9BACT</name>
<feature type="domain" description="PpiC" evidence="11">
    <location>
        <begin position="141"/>
        <end position="239"/>
    </location>
</feature>
<comment type="function">
    <text evidence="9">Part of the Sec protein translocase complex. Interacts with the SecYEG preprotein conducting channel. SecDF uses the proton motive force (PMF) to complete protein translocation after the ATP-dependent function of SecA.</text>
</comment>
<dbReference type="InterPro" id="IPR046357">
    <property type="entry name" value="PPIase_dom_sf"/>
</dbReference>
<dbReference type="EMBL" id="MHIB01000048">
    <property type="protein sequence ID" value="OGY42925.1"/>
    <property type="molecule type" value="Genomic_DNA"/>
</dbReference>
<evidence type="ECO:0000256" key="9">
    <source>
        <dbReference type="HAMAP-Rule" id="MF_01463"/>
    </source>
</evidence>
<keyword evidence="5 9" id="KW-0653">Protein transport</keyword>
<dbReference type="SUPFAM" id="SSF82866">
    <property type="entry name" value="Multidrug efflux transporter AcrB transmembrane domain"/>
    <property type="match status" value="1"/>
</dbReference>
<feature type="transmembrane region" description="Helical" evidence="9">
    <location>
        <begin position="514"/>
        <end position="538"/>
    </location>
</feature>
<evidence type="ECO:0000256" key="5">
    <source>
        <dbReference type="ARBA" id="ARBA00022927"/>
    </source>
</evidence>
<dbReference type="Pfam" id="PF21760">
    <property type="entry name" value="SecD_1st"/>
    <property type="match status" value="1"/>
</dbReference>
<dbReference type="Pfam" id="PF22599">
    <property type="entry name" value="SecDF_P1_head"/>
    <property type="match status" value="1"/>
</dbReference>
<comment type="similarity">
    <text evidence="9">Belongs to the SecD/SecF family. SecD subfamily.</text>
</comment>
<evidence type="ECO:0000256" key="3">
    <source>
        <dbReference type="ARBA" id="ARBA00022475"/>
    </source>
</evidence>
<organism evidence="12 13">
    <name type="scientific">Candidatus Buchananbacteria bacterium RIFCSPHIGHO2_01_FULL_39_14</name>
    <dbReference type="NCBI Taxonomy" id="1797532"/>
    <lineage>
        <taxon>Bacteria</taxon>
        <taxon>Candidatus Buchananiibacteriota</taxon>
    </lineage>
</organism>
<dbReference type="InterPro" id="IPR022813">
    <property type="entry name" value="SecD/SecF_arch_bac"/>
</dbReference>
<dbReference type="InterPro" id="IPR055344">
    <property type="entry name" value="SecD_SecF_C_bact"/>
</dbReference>
<dbReference type="PROSITE" id="PS01096">
    <property type="entry name" value="PPIC_PPIASE_1"/>
    <property type="match status" value="1"/>
</dbReference>
<proteinExistence type="inferred from homology"/>
<evidence type="ECO:0000256" key="10">
    <source>
        <dbReference type="PROSITE-ProRule" id="PRU00278"/>
    </source>
</evidence>
<feature type="transmembrane region" description="Helical" evidence="9">
    <location>
        <begin position="441"/>
        <end position="465"/>
    </location>
</feature>
<keyword evidence="4 9" id="KW-0812">Transmembrane</keyword>
<dbReference type="PANTHER" id="PTHR30081:SF1">
    <property type="entry name" value="PROTEIN TRANSLOCASE SUBUNIT SECD"/>
    <property type="match status" value="1"/>
</dbReference>
<feature type="transmembrane region" description="Helical" evidence="9">
    <location>
        <begin position="392"/>
        <end position="410"/>
    </location>
</feature>
<gene>
    <name evidence="9" type="primary">secD</name>
    <name evidence="12" type="ORF">A2729_02600</name>
</gene>
<dbReference type="Pfam" id="PF02355">
    <property type="entry name" value="SecD_SecF_C"/>
    <property type="match status" value="1"/>
</dbReference>
<dbReference type="InterPro" id="IPR048634">
    <property type="entry name" value="SecD_SecF_C"/>
</dbReference>
<dbReference type="GO" id="GO:0005886">
    <property type="term" value="C:plasma membrane"/>
    <property type="evidence" value="ECO:0007669"/>
    <property type="project" value="UniProtKB-SubCell"/>
</dbReference>
<evidence type="ECO:0000256" key="4">
    <source>
        <dbReference type="ARBA" id="ARBA00022692"/>
    </source>
</evidence>
<keyword evidence="3 9" id="KW-1003">Cell membrane</keyword>
<evidence type="ECO:0000256" key="7">
    <source>
        <dbReference type="ARBA" id="ARBA00023010"/>
    </source>
</evidence>
<dbReference type="InterPro" id="IPR054384">
    <property type="entry name" value="SecDF_P1_head"/>
</dbReference>
<dbReference type="GO" id="GO:0065002">
    <property type="term" value="P:intracellular protein transmembrane transport"/>
    <property type="evidence" value="ECO:0007669"/>
    <property type="project" value="UniProtKB-UniRule"/>
</dbReference>
<dbReference type="GO" id="GO:0003755">
    <property type="term" value="F:peptidyl-prolyl cis-trans isomerase activity"/>
    <property type="evidence" value="ECO:0007669"/>
    <property type="project" value="UniProtKB-KW"/>
</dbReference>
<evidence type="ECO:0000256" key="2">
    <source>
        <dbReference type="ARBA" id="ARBA00022448"/>
    </source>
</evidence>
<dbReference type="GO" id="GO:0006605">
    <property type="term" value="P:protein targeting"/>
    <property type="evidence" value="ECO:0007669"/>
    <property type="project" value="UniProtKB-UniRule"/>
</dbReference>
<dbReference type="PROSITE" id="PS50198">
    <property type="entry name" value="PPIC_PPIASE_2"/>
    <property type="match status" value="1"/>
</dbReference>
<dbReference type="SUPFAM" id="SSF54534">
    <property type="entry name" value="FKBP-like"/>
    <property type="match status" value="1"/>
</dbReference>
<dbReference type="Pfam" id="PF13616">
    <property type="entry name" value="Rotamase_3"/>
    <property type="match status" value="1"/>
</dbReference>
<dbReference type="GO" id="GO:0015450">
    <property type="term" value="F:protein-transporting ATPase activity"/>
    <property type="evidence" value="ECO:0007669"/>
    <property type="project" value="InterPro"/>
</dbReference>
<comment type="subunit">
    <text evidence="9">Forms a complex with SecF. Part of the essential Sec protein translocation apparatus which comprises SecA, SecYEG and auxiliary proteins SecDF. Other proteins may also be involved.</text>
</comment>
<reference evidence="12 13" key="1">
    <citation type="journal article" date="2016" name="Nat. Commun.">
        <title>Thousands of microbial genomes shed light on interconnected biogeochemical processes in an aquifer system.</title>
        <authorList>
            <person name="Anantharaman K."/>
            <person name="Brown C.T."/>
            <person name="Hug L.A."/>
            <person name="Sharon I."/>
            <person name="Castelle C.J."/>
            <person name="Probst A.J."/>
            <person name="Thomas B.C."/>
            <person name="Singh A."/>
            <person name="Wilkins M.J."/>
            <person name="Karaoz U."/>
            <person name="Brodie E.L."/>
            <person name="Williams K.H."/>
            <person name="Hubbard S.S."/>
            <person name="Banfield J.F."/>
        </authorList>
    </citation>
    <scope>NUCLEOTIDE SEQUENCE [LARGE SCALE GENOMIC DNA]</scope>
</reference>
<dbReference type="AlphaFoldDB" id="A0A1G1XS71"/>
<dbReference type="Gene3D" id="3.30.70.3400">
    <property type="match status" value="1"/>
</dbReference>
<keyword evidence="10" id="KW-0697">Rotamase</keyword>
<dbReference type="HAMAP" id="MF_01463_B">
    <property type="entry name" value="SecD_B"/>
    <property type="match status" value="1"/>
</dbReference>
<dbReference type="InterPro" id="IPR048631">
    <property type="entry name" value="SecD_1st"/>
</dbReference>
<feature type="transmembrane region" description="Helical" evidence="9">
    <location>
        <begin position="486"/>
        <end position="508"/>
    </location>
</feature>
<accession>A0A1G1XS71</accession>
<dbReference type="InterPro" id="IPR023058">
    <property type="entry name" value="PPIase_PpiC_CS"/>
</dbReference>
<evidence type="ECO:0000256" key="1">
    <source>
        <dbReference type="ARBA" id="ARBA00004651"/>
    </source>
</evidence>
<evidence type="ECO:0000256" key="6">
    <source>
        <dbReference type="ARBA" id="ARBA00022989"/>
    </source>
</evidence>
<keyword evidence="2 9" id="KW-0813">Transport</keyword>
<dbReference type="NCBIfam" id="TIGR01129">
    <property type="entry name" value="secD"/>
    <property type="match status" value="1"/>
</dbReference>
<evidence type="ECO:0000256" key="8">
    <source>
        <dbReference type="ARBA" id="ARBA00023136"/>
    </source>
</evidence>
<comment type="caution">
    <text evidence="12">The sequence shown here is derived from an EMBL/GenBank/DDBJ whole genome shotgun (WGS) entry which is preliminary data.</text>
</comment>
<comment type="caution">
    <text evidence="9">Lacks conserved residue(s) required for the propagation of feature annotation.</text>
</comment>
<feature type="transmembrane region" description="Helical" evidence="9">
    <location>
        <begin position="417"/>
        <end position="435"/>
    </location>
</feature>
<dbReference type="Proteomes" id="UP000178930">
    <property type="component" value="Unassembled WGS sequence"/>
</dbReference>
<evidence type="ECO:0000259" key="11">
    <source>
        <dbReference type="PROSITE" id="PS50198"/>
    </source>
</evidence>
<dbReference type="InterPro" id="IPR005791">
    <property type="entry name" value="SecD"/>
</dbReference>
<dbReference type="STRING" id="1797532.A2729_02600"/>
<dbReference type="Gene3D" id="3.10.50.40">
    <property type="match status" value="1"/>
</dbReference>
<dbReference type="InterPro" id="IPR000297">
    <property type="entry name" value="PPIase_PpiC"/>
</dbReference>
<keyword evidence="7 9" id="KW-0811">Translocation</keyword>
<keyword evidence="8 9" id="KW-0472">Membrane</keyword>
<dbReference type="GO" id="GO:0043952">
    <property type="term" value="P:protein transport by the Sec complex"/>
    <property type="evidence" value="ECO:0007669"/>
    <property type="project" value="UniProtKB-UniRule"/>
</dbReference>
<sequence>MNQMTKIRLLTALIFLLAIFSVVIDFGEWGKKIGLPAPNFLKIPYRLGLDLQGGSHLVYQADVSQIPAADQSSAVAGVRDVIERRVNAFGVAEPVVQTTKAGDQWRIITELAGISDINQAIKMIGETPLLEFKEPNPNPKIDLTDEQKNELTAYNQTAEKKAKETLNRALLPSTDFSQLAKEVSEDPGSKENGGDIGFFKKGSLVPEFEKACFNDLQLGQITPQLIKTIFGYHIIKKEEERGESENLEARCRHILIRTKSELDFGPRPDEWIYTGLTGKQLTRAQVIFDPNTQIPQVSLQFNDEGKKLFSEITGRNVGKPVAIFLDGAAISTPTVQEPINDGQAVISGQFTISEAKLLAQRLNAGALPVPINLISQQTVGAQLGNESMTKSLLAGMVSFIIICLFIILYYRLPGLTASLALIFYGLIVIAFFKIMNVTLTLAGIAGFILSLGMAVDANILIFERLKEELKWGKPLSIAINEGFKRAWSSIFDGHVSTLITCFILIGFTTSSVKGFAITLSIGIIASLFSAMTVTKLILKKSVKIKGLTHPWFFGVKKIN</sequence>
<protein>
    <recommendedName>
        <fullName evidence="9">Protein translocase subunit SecD</fullName>
    </recommendedName>
</protein>
<dbReference type="Gene3D" id="3.30.1360.200">
    <property type="match status" value="1"/>
</dbReference>
<keyword evidence="6 9" id="KW-1133">Transmembrane helix</keyword>
<evidence type="ECO:0000313" key="13">
    <source>
        <dbReference type="Proteomes" id="UP000178930"/>
    </source>
</evidence>
<dbReference type="PANTHER" id="PTHR30081">
    <property type="entry name" value="PROTEIN-EXPORT MEMBRANE PROTEIN SEC"/>
    <property type="match status" value="1"/>
</dbReference>
<dbReference type="NCBIfam" id="TIGR00916">
    <property type="entry name" value="2A0604s01"/>
    <property type="match status" value="1"/>
</dbReference>
<evidence type="ECO:0000313" key="12">
    <source>
        <dbReference type="EMBL" id="OGY42925.1"/>
    </source>
</evidence>
<comment type="subcellular location">
    <subcellularLocation>
        <location evidence="1 9">Cell membrane</location>
        <topology evidence="1 9">Multi-pass membrane protein</topology>
    </subcellularLocation>
</comment>
<keyword evidence="10" id="KW-0413">Isomerase</keyword>